<feature type="domain" description="Type II secretion system protein GspF" evidence="11">
    <location>
        <begin position="277"/>
        <end position="398"/>
    </location>
</feature>
<dbReference type="GO" id="GO:0015628">
    <property type="term" value="P:protein secretion by the type II secretion system"/>
    <property type="evidence" value="ECO:0007669"/>
    <property type="project" value="TreeGrafter"/>
</dbReference>
<evidence type="ECO:0000256" key="5">
    <source>
        <dbReference type="ARBA" id="ARBA00022519"/>
    </source>
</evidence>
<keyword evidence="7 10" id="KW-1133">Transmembrane helix</keyword>
<keyword evidence="4" id="KW-1003">Cell membrane</keyword>
<feature type="transmembrane region" description="Helical" evidence="10">
    <location>
        <begin position="379"/>
        <end position="399"/>
    </location>
</feature>
<evidence type="ECO:0000256" key="8">
    <source>
        <dbReference type="ARBA" id="ARBA00023136"/>
    </source>
</evidence>
<protein>
    <submittedName>
        <fullName evidence="12">Type II secretion system F family protein</fullName>
    </submittedName>
</protein>
<dbReference type="PRINTS" id="PR00812">
    <property type="entry name" value="BCTERIALGSPF"/>
</dbReference>
<evidence type="ECO:0000259" key="11">
    <source>
        <dbReference type="Pfam" id="PF00482"/>
    </source>
</evidence>
<proteinExistence type="inferred from homology"/>
<keyword evidence="5" id="KW-0997">Cell inner membrane</keyword>
<dbReference type="AlphaFoldDB" id="A0A5C7VWR2"/>
<keyword evidence="8 10" id="KW-0472">Membrane</keyword>
<dbReference type="GO" id="GO:0005886">
    <property type="term" value="C:plasma membrane"/>
    <property type="evidence" value="ECO:0007669"/>
    <property type="project" value="UniProtKB-SubCell"/>
</dbReference>
<name>A0A5C7VWR2_AQUAC</name>
<reference evidence="12 13" key="1">
    <citation type="submission" date="2018-09" db="EMBL/GenBank/DDBJ databases">
        <title>Metagenome Assembled Genomes from an Advanced Water Purification Facility.</title>
        <authorList>
            <person name="Stamps B.W."/>
            <person name="Spear J.R."/>
        </authorList>
    </citation>
    <scope>NUCLEOTIDE SEQUENCE [LARGE SCALE GENOMIC DNA]</scope>
    <source>
        <strain evidence="12">Bin_52_1</strain>
    </source>
</reference>
<evidence type="ECO:0000256" key="2">
    <source>
        <dbReference type="ARBA" id="ARBA00005745"/>
    </source>
</evidence>
<comment type="caution">
    <text evidence="12">The sequence shown here is derived from an EMBL/GenBank/DDBJ whole genome shotgun (WGS) entry which is preliminary data.</text>
</comment>
<dbReference type="Gene3D" id="1.20.81.30">
    <property type="entry name" value="Type II secretion system (T2SS), domain F"/>
    <property type="match status" value="2"/>
</dbReference>
<evidence type="ECO:0000256" key="3">
    <source>
        <dbReference type="ARBA" id="ARBA00022448"/>
    </source>
</evidence>
<evidence type="ECO:0000256" key="9">
    <source>
        <dbReference type="RuleBase" id="RU003923"/>
    </source>
</evidence>
<evidence type="ECO:0000313" key="13">
    <source>
        <dbReference type="Proteomes" id="UP000321110"/>
    </source>
</evidence>
<comment type="similarity">
    <text evidence="2 9">Belongs to the GSP F family.</text>
</comment>
<dbReference type="PANTHER" id="PTHR30012:SF7">
    <property type="entry name" value="PROTEIN TRANSPORT PROTEIN HOFC HOMOLOG"/>
    <property type="match status" value="1"/>
</dbReference>
<dbReference type="InterPro" id="IPR042094">
    <property type="entry name" value="T2SS_GspF_sf"/>
</dbReference>
<feature type="transmembrane region" description="Helical" evidence="10">
    <location>
        <begin position="174"/>
        <end position="193"/>
    </location>
</feature>
<dbReference type="FunFam" id="1.20.81.30:FF:000001">
    <property type="entry name" value="Type II secretion system protein F"/>
    <property type="match status" value="2"/>
</dbReference>
<dbReference type="InterPro" id="IPR018076">
    <property type="entry name" value="T2SS_GspF_dom"/>
</dbReference>
<evidence type="ECO:0000256" key="6">
    <source>
        <dbReference type="ARBA" id="ARBA00022692"/>
    </source>
</evidence>
<accession>A0A5C7VWR2</accession>
<evidence type="ECO:0000313" key="12">
    <source>
        <dbReference type="EMBL" id="TXI29590.1"/>
    </source>
</evidence>
<evidence type="ECO:0000256" key="7">
    <source>
        <dbReference type="ARBA" id="ARBA00022989"/>
    </source>
</evidence>
<evidence type="ECO:0000256" key="4">
    <source>
        <dbReference type="ARBA" id="ARBA00022475"/>
    </source>
</evidence>
<dbReference type="Pfam" id="PF00482">
    <property type="entry name" value="T2SSF"/>
    <property type="match status" value="2"/>
</dbReference>
<dbReference type="EMBL" id="SSFO01000247">
    <property type="protein sequence ID" value="TXI29590.1"/>
    <property type="molecule type" value="Genomic_DNA"/>
</dbReference>
<dbReference type="InterPro" id="IPR003004">
    <property type="entry name" value="GspF/PilC"/>
</dbReference>
<dbReference type="InterPro" id="IPR001992">
    <property type="entry name" value="T2SS_GspF/T4SS_PilC_CS"/>
</dbReference>
<comment type="subcellular location">
    <subcellularLocation>
        <location evidence="1 9">Cell inner membrane</location>
        <topology evidence="1 9">Multi-pass membrane protein</topology>
    </subcellularLocation>
</comment>
<organism evidence="12 13">
    <name type="scientific">Aquipseudomonas alcaligenes</name>
    <name type="common">Pseudomonas alcaligenes</name>
    <dbReference type="NCBI Taxonomy" id="43263"/>
    <lineage>
        <taxon>Bacteria</taxon>
        <taxon>Pseudomonadati</taxon>
        <taxon>Pseudomonadota</taxon>
        <taxon>Gammaproteobacteria</taxon>
        <taxon>Pseudomonadales</taxon>
        <taxon>Pseudomonadaceae</taxon>
        <taxon>Aquipseudomonas</taxon>
    </lineage>
</organism>
<keyword evidence="3 9" id="KW-0813">Transport</keyword>
<evidence type="ECO:0000256" key="1">
    <source>
        <dbReference type="ARBA" id="ARBA00004429"/>
    </source>
</evidence>
<keyword evidence="6 9" id="KW-0812">Transmembrane</keyword>
<dbReference type="Proteomes" id="UP000321110">
    <property type="component" value="Unassembled WGS sequence"/>
</dbReference>
<feature type="transmembrane region" description="Helical" evidence="10">
    <location>
        <begin position="225"/>
        <end position="244"/>
    </location>
</feature>
<evidence type="ECO:0000256" key="10">
    <source>
        <dbReference type="SAM" id="Phobius"/>
    </source>
</evidence>
<dbReference type="PROSITE" id="PS00874">
    <property type="entry name" value="T2SP_F"/>
    <property type="match status" value="1"/>
</dbReference>
<dbReference type="PANTHER" id="PTHR30012">
    <property type="entry name" value="GENERAL SECRETION PATHWAY PROTEIN"/>
    <property type="match status" value="1"/>
</dbReference>
<feature type="domain" description="Type II secretion system protein GspF" evidence="11">
    <location>
        <begin position="72"/>
        <end position="195"/>
    </location>
</feature>
<sequence>MAEKAIKTSTFAWEGTDRRGSKIKGEMNGQNPALIKAQLRKQGINPLKVRKKAQPLFGSSGGKIKPMDIAIFTRQMATMMKAGVPLLQSFDIIAEGLEKPNMRKLVEEIKLDVAAGNSLAASLRKRPLYFDDLYCNLVESGEQSGALETLLDRVATYKEKTEALKSKIKKAMNYPIAVIVVALVVSAILLIKVVPQFQSVFAGFGAELPAFTLMVVGLSELLQEWWLAVLLVIAATIYSLSAIYKRSEKFRDGVDRTTLKAPIVGKIVYMSSVARYARTLATTFAAGVPLVDALDSVAGATGNVVFRTAVNKIKQDVSTGMQLNFSMRSTNVFPAMALQMTAIGEESGALDEMLDKVATHYETEVDNMVDGLTALMEPMIMAVLGVLVGGLVIAMYLPIFQLGQVVGA</sequence>
<gene>
    <name evidence="12" type="ORF">E6Q69_14590</name>
</gene>